<evidence type="ECO:0000259" key="2">
    <source>
        <dbReference type="Pfam" id="PF03703"/>
    </source>
</evidence>
<comment type="caution">
    <text evidence="3">The sequence shown here is derived from an EMBL/GenBank/DDBJ whole genome shotgun (WGS) entry which is preliminary data.</text>
</comment>
<dbReference type="RefSeq" id="WP_208233107.1">
    <property type="nucleotide sequence ID" value="NZ_JAGEVG010000006.1"/>
</dbReference>
<evidence type="ECO:0000256" key="1">
    <source>
        <dbReference type="SAM" id="Phobius"/>
    </source>
</evidence>
<evidence type="ECO:0000313" key="3">
    <source>
        <dbReference type="EMBL" id="MBO3097967.1"/>
    </source>
</evidence>
<organism evidence="3 4">
    <name type="scientific">Gelidibacter pelagius</name>
    <dbReference type="NCBI Taxonomy" id="2819985"/>
    <lineage>
        <taxon>Bacteria</taxon>
        <taxon>Pseudomonadati</taxon>
        <taxon>Bacteroidota</taxon>
        <taxon>Flavobacteriia</taxon>
        <taxon>Flavobacteriales</taxon>
        <taxon>Flavobacteriaceae</taxon>
        <taxon>Gelidibacter</taxon>
    </lineage>
</organism>
<feature type="transmembrane region" description="Helical" evidence="1">
    <location>
        <begin position="61"/>
        <end position="84"/>
    </location>
</feature>
<keyword evidence="4" id="KW-1185">Reference proteome</keyword>
<feature type="domain" description="YdbS-like PH" evidence="2">
    <location>
        <begin position="87"/>
        <end position="162"/>
    </location>
</feature>
<dbReference type="PANTHER" id="PTHR34473">
    <property type="entry name" value="UPF0699 TRANSMEMBRANE PROTEIN YDBS"/>
    <property type="match status" value="1"/>
</dbReference>
<accession>A0ABS3SQH2</accession>
<keyword evidence="1" id="KW-1133">Transmembrane helix</keyword>
<dbReference type="InterPro" id="IPR005182">
    <property type="entry name" value="YdbS-like_PH"/>
</dbReference>
<keyword evidence="1" id="KW-0812">Transmembrane</keyword>
<proteinExistence type="predicted"/>
<dbReference type="EMBL" id="JAGEVG010000006">
    <property type="protein sequence ID" value="MBO3097967.1"/>
    <property type="molecule type" value="Genomic_DNA"/>
</dbReference>
<keyword evidence="1" id="KW-0472">Membrane</keyword>
<dbReference type="Proteomes" id="UP000681315">
    <property type="component" value="Unassembled WGS sequence"/>
</dbReference>
<feature type="transmembrane region" description="Helical" evidence="1">
    <location>
        <begin position="30"/>
        <end position="49"/>
    </location>
</feature>
<evidence type="ECO:0000313" key="4">
    <source>
        <dbReference type="Proteomes" id="UP000681315"/>
    </source>
</evidence>
<protein>
    <submittedName>
        <fullName evidence="3">PH domain-containing protein</fullName>
    </submittedName>
</protein>
<reference evidence="3 4" key="1">
    <citation type="submission" date="2021-03" db="EMBL/GenBank/DDBJ databases">
        <title>Gelidibacter sp. nov., isolated from costal sediment.</title>
        <authorList>
            <person name="Lun K.-Y."/>
        </authorList>
    </citation>
    <scope>NUCLEOTIDE SEQUENCE [LARGE SCALE GENOMIC DNA]</scope>
    <source>
        <strain evidence="3 4">DF109</strain>
    </source>
</reference>
<dbReference type="PANTHER" id="PTHR34473:SF2">
    <property type="entry name" value="UPF0699 TRANSMEMBRANE PROTEIN YDBT"/>
    <property type="match status" value="1"/>
</dbReference>
<sequence length="171" mass="19501">MFTNKQINLETLPAIDDVALKPISKQYLKIIILNRLLFYGLILSALIFAKFKVMHSNFHLIFVYLFSTVVLFCILNLVGSILAFKKRKFAIREYDVIYSKGLLVNSVSVVPISRIQHLEISRSWIARRFNLATLKIFTAGESGIDLRIAGLNYSEAKQINDFLSNRVNGTD</sequence>
<name>A0ABS3SQH2_9FLAO</name>
<gene>
    <name evidence="3" type="ORF">J4051_06790</name>
</gene>
<dbReference type="Pfam" id="PF03703">
    <property type="entry name" value="bPH_2"/>
    <property type="match status" value="1"/>
</dbReference>